<dbReference type="AlphaFoldDB" id="A0A2V1E780"/>
<dbReference type="GO" id="GO:0005829">
    <property type="term" value="C:cytosol"/>
    <property type="evidence" value="ECO:0007669"/>
    <property type="project" value="TreeGrafter"/>
</dbReference>
<evidence type="ECO:0000313" key="2">
    <source>
        <dbReference type="EMBL" id="PVI06458.1"/>
    </source>
</evidence>
<gene>
    <name evidence="2" type="ORF">DM02DRAFT_609654</name>
</gene>
<dbReference type="PANTHER" id="PTHR30543">
    <property type="entry name" value="CHROMATE REDUCTASE"/>
    <property type="match status" value="1"/>
</dbReference>
<evidence type="ECO:0000313" key="3">
    <source>
        <dbReference type="Proteomes" id="UP000244855"/>
    </source>
</evidence>
<dbReference type="SUPFAM" id="SSF52218">
    <property type="entry name" value="Flavoproteins"/>
    <property type="match status" value="1"/>
</dbReference>
<dbReference type="OrthoDB" id="68575at2759"/>
<dbReference type="Proteomes" id="UP000244855">
    <property type="component" value="Unassembled WGS sequence"/>
</dbReference>
<sequence>MASNKALKVGIIIGTQRVVRVGPQIANFVLNTIRAVNEKASHDTTTPRPPITFDIVDVKTHNLPIFDEPGIPRHIKSADEYANEHTRVWSRCIADLDAFIFISSQRNWGIPAELKNAIDYLYHEWSTKPAMIITYGGHGGHQCAGHLKTVLGSIGVRVVDKTVGMAFPTPEFRDKCFEGQELELDASNDAGPWAEHQSEIVLAWDDLVNKMLVV</sequence>
<keyword evidence="3" id="KW-1185">Reference proteome</keyword>
<name>A0A2V1E780_9PLEO</name>
<protein>
    <submittedName>
        <fullName evidence="2">Flavo protein</fullName>
    </submittedName>
</protein>
<dbReference type="PANTHER" id="PTHR30543:SF21">
    <property type="entry name" value="NAD(P)H-DEPENDENT FMN REDUCTASE LOT6"/>
    <property type="match status" value="1"/>
</dbReference>
<dbReference type="InterPro" id="IPR005025">
    <property type="entry name" value="FMN_Rdtase-like_dom"/>
</dbReference>
<reference evidence="2 3" key="1">
    <citation type="journal article" date="2018" name="Sci. Rep.">
        <title>Comparative genomics provides insights into the lifestyle and reveals functional heterogeneity of dark septate endophytic fungi.</title>
        <authorList>
            <person name="Knapp D.G."/>
            <person name="Nemeth J.B."/>
            <person name="Barry K."/>
            <person name="Hainaut M."/>
            <person name="Henrissat B."/>
            <person name="Johnson J."/>
            <person name="Kuo A."/>
            <person name="Lim J.H.P."/>
            <person name="Lipzen A."/>
            <person name="Nolan M."/>
            <person name="Ohm R.A."/>
            <person name="Tamas L."/>
            <person name="Grigoriev I.V."/>
            <person name="Spatafora J.W."/>
            <person name="Nagy L.G."/>
            <person name="Kovacs G.M."/>
        </authorList>
    </citation>
    <scope>NUCLEOTIDE SEQUENCE [LARGE SCALE GENOMIC DNA]</scope>
    <source>
        <strain evidence="2 3">DSE2036</strain>
    </source>
</reference>
<organism evidence="2 3">
    <name type="scientific">Periconia macrospinosa</name>
    <dbReference type="NCBI Taxonomy" id="97972"/>
    <lineage>
        <taxon>Eukaryota</taxon>
        <taxon>Fungi</taxon>
        <taxon>Dikarya</taxon>
        <taxon>Ascomycota</taxon>
        <taxon>Pezizomycotina</taxon>
        <taxon>Dothideomycetes</taxon>
        <taxon>Pleosporomycetidae</taxon>
        <taxon>Pleosporales</taxon>
        <taxon>Massarineae</taxon>
        <taxon>Periconiaceae</taxon>
        <taxon>Periconia</taxon>
    </lineage>
</organism>
<dbReference type="STRING" id="97972.A0A2V1E780"/>
<dbReference type="Pfam" id="PF03358">
    <property type="entry name" value="FMN_red"/>
    <property type="match status" value="1"/>
</dbReference>
<accession>A0A2V1E780</accession>
<proteinExistence type="predicted"/>
<feature type="domain" description="NADPH-dependent FMN reductase-like" evidence="1">
    <location>
        <begin position="8"/>
        <end position="165"/>
    </location>
</feature>
<evidence type="ECO:0000259" key="1">
    <source>
        <dbReference type="Pfam" id="PF03358"/>
    </source>
</evidence>
<dbReference type="InterPro" id="IPR029039">
    <property type="entry name" value="Flavoprotein-like_sf"/>
</dbReference>
<dbReference type="EMBL" id="KZ805308">
    <property type="protein sequence ID" value="PVI06458.1"/>
    <property type="molecule type" value="Genomic_DNA"/>
</dbReference>
<dbReference type="InterPro" id="IPR050712">
    <property type="entry name" value="NAD(P)H-dep_reductase"/>
</dbReference>
<dbReference type="GO" id="GO:0016491">
    <property type="term" value="F:oxidoreductase activity"/>
    <property type="evidence" value="ECO:0007669"/>
    <property type="project" value="InterPro"/>
</dbReference>
<dbReference type="Gene3D" id="3.40.50.360">
    <property type="match status" value="1"/>
</dbReference>
<dbReference type="GO" id="GO:0010181">
    <property type="term" value="F:FMN binding"/>
    <property type="evidence" value="ECO:0007669"/>
    <property type="project" value="TreeGrafter"/>
</dbReference>